<dbReference type="InterPro" id="IPR006273">
    <property type="entry name" value="Orotate_PRibTrfase_bac"/>
</dbReference>
<dbReference type="GO" id="GO:0000287">
    <property type="term" value="F:magnesium ion binding"/>
    <property type="evidence" value="ECO:0007669"/>
    <property type="project" value="UniProtKB-UniRule"/>
</dbReference>
<dbReference type="HAMAP" id="MF_01208">
    <property type="entry name" value="PyrE"/>
    <property type="match status" value="1"/>
</dbReference>
<dbReference type="InterPro" id="IPR029057">
    <property type="entry name" value="PRTase-like"/>
</dbReference>
<dbReference type="Pfam" id="PF00156">
    <property type="entry name" value="Pribosyltran"/>
    <property type="match status" value="1"/>
</dbReference>
<dbReference type="Gene3D" id="3.40.50.2020">
    <property type="match status" value="1"/>
</dbReference>
<dbReference type="GO" id="GO:0004588">
    <property type="term" value="F:orotate phosphoribosyltransferase activity"/>
    <property type="evidence" value="ECO:0007669"/>
    <property type="project" value="UniProtKB-UniRule"/>
</dbReference>
<dbReference type="EC" id="2.4.2.10" evidence="2 7"/>
<comment type="caution">
    <text evidence="7">Lacks conserved residue(s) required for the propagation of feature annotation.</text>
</comment>
<evidence type="ECO:0000313" key="9">
    <source>
        <dbReference type="EMBL" id="KPJ50594.1"/>
    </source>
</evidence>
<evidence type="ECO:0000256" key="6">
    <source>
        <dbReference type="ARBA" id="ARBA00022975"/>
    </source>
</evidence>
<protein>
    <recommendedName>
        <fullName evidence="2 7">Orotate phosphoribosyltransferase</fullName>
        <shortName evidence="7">OPRT</shortName>
        <shortName evidence="7">OPRTase</shortName>
        <ecNumber evidence="2 7">2.4.2.10</ecNumber>
    </recommendedName>
</protein>
<dbReference type="UniPathway" id="UPA00070">
    <property type="reaction ID" value="UER00119"/>
</dbReference>
<comment type="subunit">
    <text evidence="7">Homodimer.</text>
</comment>
<dbReference type="PANTHER" id="PTHR19278">
    <property type="entry name" value="OROTATE PHOSPHORIBOSYLTRANSFERASE"/>
    <property type="match status" value="1"/>
</dbReference>
<keyword evidence="5 7" id="KW-0460">Magnesium</keyword>
<proteinExistence type="inferred from homology"/>
<evidence type="ECO:0000259" key="8">
    <source>
        <dbReference type="Pfam" id="PF00156"/>
    </source>
</evidence>
<evidence type="ECO:0000256" key="1">
    <source>
        <dbReference type="ARBA" id="ARBA00004889"/>
    </source>
</evidence>
<keyword evidence="6 7" id="KW-0665">Pyrimidine biosynthesis</keyword>
<keyword evidence="3 7" id="KW-0328">Glycosyltransferase</keyword>
<feature type="domain" description="Phosphoribosyltransferase" evidence="8">
    <location>
        <begin position="43"/>
        <end position="144"/>
    </location>
</feature>
<dbReference type="NCBIfam" id="TIGR01367">
    <property type="entry name" value="pyrE_Therm"/>
    <property type="match status" value="1"/>
</dbReference>
<evidence type="ECO:0000313" key="10">
    <source>
        <dbReference type="Proteomes" id="UP000051124"/>
    </source>
</evidence>
<dbReference type="EMBL" id="LIZT01000017">
    <property type="protein sequence ID" value="KPJ50594.1"/>
    <property type="molecule type" value="Genomic_DNA"/>
</dbReference>
<feature type="binding site" description="in other chain" evidence="7">
    <location>
        <position position="86"/>
    </location>
    <ligand>
        <name>5-phospho-alpha-D-ribose 1-diphosphate</name>
        <dbReference type="ChEBI" id="CHEBI:58017"/>
        <note>ligand shared between dimeric partners</note>
    </ligand>
</feature>
<dbReference type="PANTHER" id="PTHR19278:SF9">
    <property type="entry name" value="URIDINE 5'-MONOPHOSPHATE SYNTHASE"/>
    <property type="match status" value="1"/>
</dbReference>
<evidence type="ECO:0000256" key="5">
    <source>
        <dbReference type="ARBA" id="ARBA00022842"/>
    </source>
</evidence>
<feature type="binding site" evidence="7">
    <location>
        <position position="113"/>
    </location>
    <ligand>
        <name>orotate</name>
        <dbReference type="ChEBI" id="CHEBI:30839"/>
    </ligand>
</feature>
<comment type="cofactor">
    <cofactor evidence="7">
        <name>Mg(2+)</name>
        <dbReference type="ChEBI" id="CHEBI:18420"/>
    </cofactor>
</comment>
<dbReference type="GO" id="GO:0044205">
    <property type="term" value="P:'de novo' UMP biosynthetic process"/>
    <property type="evidence" value="ECO:0007669"/>
    <property type="project" value="UniProtKB-UniRule"/>
</dbReference>
<dbReference type="AlphaFoldDB" id="A0A0S7WK97"/>
<evidence type="ECO:0000256" key="2">
    <source>
        <dbReference type="ARBA" id="ARBA00011971"/>
    </source>
</evidence>
<keyword evidence="4 7" id="KW-0808">Transferase</keyword>
<gene>
    <name evidence="7" type="primary">pyrE</name>
    <name evidence="9" type="ORF">AMJ40_02400</name>
</gene>
<organism evidence="9 10">
    <name type="scientific">candidate division TA06 bacterium DG_26</name>
    <dbReference type="NCBI Taxonomy" id="1703771"/>
    <lineage>
        <taxon>Bacteria</taxon>
        <taxon>Bacteria division TA06</taxon>
    </lineage>
</organism>
<dbReference type="Proteomes" id="UP000051124">
    <property type="component" value="Unassembled WGS sequence"/>
</dbReference>
<dbReference type="CDD" id="cd06223">
    <property type="entry name" value="PRTases_typeI"/>
    <property type="match status" value="1"/>
</dbReference>
<name>A0A0S7WK97_UNCT6</name>
<dbReference type="SUPFAM" id="SSF53271">
    <property type="entry name" value="PRTase-like"/>
    <property type="match status" value="1"/>
</dbReference>
<evidence type="ECO:0000256" key="3">
    <source>
        <dbReference type="ARBA" id="ARBA00022676"/>
    </source>
</evidence>
<dbReference type="PATRIC" id="fig|1703771.3.peg.492"/>
<comment type="caution">
    <text evidence="9">The sequence shown here is derived from an EMBL/GenBank/DDBJ whole genome shotgun (WGS) entry which is preliminary data.</text>
</comment>
<comment type="function">
    <text evidence="7">Catalyzes the transfer of a ribosyl phosphate group from 5-phosphoribose 1-diphosphate to orotate, leading to the formation of orotidine monophosphate (OMP).</text>
</comment>
<dbReference type="GO" id="GO:0019856">
    <property type="term" value="P:pyrimidine nucleobase biosynthetic process"/>
    <property type="evidence" value="ECO:0007669"/>
    <property type="project" value="InterPro"/>
</dbReference>
<accession>A0A0S7WK97</accession>
<evidence type="ECO:0000256" key="7">
    <source>
        <dbReference type="HAMAP-Rule" id="MF_01208"/>
    </source>
</evidence>
<feature type="binding site" evidence="7">
    <location>
        <position position="141"/>
    </location>
    <ligand>
        <name>orotate</name>
        <dbReference type="ChEBI" id="CHEBI:30839"/>
    </ligand>
</feature>
<sequence>MEAILAEAGVAREGHFLLASGLHSQYYFEKFRLLERPELLTPLCQELSKQLSKLEFDSLCGPTTGGIIIAYEIARILGKRCVFAEKTATGRDFLRHQKIEHGESFAAVDDVLTTGGSIVASMDALKKHGARVVAVGVLIDRSEKSPDFGLPLYSVYKNPVRNYVPSQCPLCDKGVPLSKPGGK</sequence>
<evidence type="ECO:0000256" key="4">
    <source>
        <dbReference type="ARBA" id="ARBA00022679"/>
    </source>
</evidence>
<reference evidence="9 10" key="1">
    <citation type="journal article" date="2015" name="Microbiome">
        <title>Genomic resolution of linkages in carbon, nitrogen, and sulfur cycling among widespread estuary sediment bacteria.</title>
        <authorList>
            <person name="Baker B.J."/>
            <person name="Lazar C.S."/>
            <person name="Teske A.P."/>
            <person name="Dick G.J."/>
        </authorList>
    </citation>
    <scope>NUCLEOTIDE SEQUENCE [LARGE SCALE GENOMIC DNA]</scope>
    <source>
        <strain evidence="9">DG_26</strain>
    </source>
</reference>
<dbReference type="InterPro" id="IPR023031">
    <property type="entry name" value="OPRT"/>
</dbReference>
<comment type="pathway">
    <text evidence="1 7">Pyrimidine metabolism; UMP biosynthesis via de novo pathway; UMP from orotate: step 1/2.</text>
</comment>
<feature type="binding site" description="in other chain" evidence="7">
    <location>
        <begin position="109"/>
        <end position="117"/>
    </location>
    <ligand>
        <name>5-phospho-alpha-D-ribose 1-diphosphate</name>
        <dbReference type="ChEBI" id="CHEBI:58017"/>
        <note>ligand shared between dimeric partners</note>
    </ligand>
</feature>
<comment type="similarity">
    <text evidence="7">Belongs to the purine/pyrimidine phosphoribosyltransferase family. PyrE subfamily.</text>
</comment>
<dbReference type="InterPro" id="IPR000836">
    <property type="entry name" value="PRTase_dom"/>
</dbReference>
<comment type="catalytic activity">
    <reaction evidence="7">
        <text>orotidine 5'-phosphate + diphosphate = orotate + 5-phospho-alpha-D-ribose 1-diphosphate</text>
        <dbReference type="Rhea" id="RHEA:10380"/>
        <dbReference type="ChEBI" id="CHEBI:30839"/>
        <dbReference type="ChEBI" id="CHEBI:33019"/>
        <dbReference type="ChEBI" id="CHEBI:57538"/>
        <dbReference type="ChEBI" id="CHEBI:58017"/>
        <dbReference type="EC" id="2.4.2.10"/>
    </reaction>
</comment>